<comment type="caution">
    <text evidence="3">The sequence shown here is derived from an EMBL/GenBank/DDBJ whole genome shotgun (WGS) entry which is preliminary data.</text>
</comment>
<evidence type="ECO:0000313" key="3">
    <source>
        <dbReference type="EMBL" id="KAI9268332.1"/>
    </source>
</evidence>
<evidence type="ECO:0000313" key="4">
    <source>
        <dbReference type="Proteomes" id="UP001209540"/>
    </source>
</evidence>
<keyword evidence="4" id="KW-1185">Reference proteome</keyword>
<proteinExistence type="predicted"/>
<reference evidence="3" key="1">
    <citation type="journal article" date="2022" name="IScience">
        <title>Evolution of zygomycete secretomes and the origins of terrestrial fungal ecologies.</title>
        <authorList>
            <person name="Chang Y."/>
            <person name="Wang Y."/>
            <person name="Mondo S."/>
            <person name="Ahrendt S."/>
            <person name="Andreopoulos W."/>
            <person name="Barry K."/>
            <person name="Beard J."/>
            <person name="Benny G.L."/>
            <person name="Blankenship S."/>
            <person name="Bonito G."/>
            <person name="Cuomo C."/>
            <person name="Desiro A."/>
            <person name="Gervers K.A."/>
            <person name="Hundley H."/>
            <person name="Kuo A."/>
            <person name="LaButti K."/>
            <person name="Lang B.F."/>
            <person name="Lipzen A."/>
            <person name="O'Donnell K."/>
            <person name="Pangilinan J."/>
            <person name="Reynolds N."/>
            <person name="Sandor L."/>
            <person name="Smith M.E."/>
            <person name="Tsang A."/>
            <person name="Grigoriev I.V."/>
            <person name="Stajich J.E."/>
            <person name="Spatafora J.W."/>
        </authorList>
    </citation>
    <scope>NUCLEOTIDE SEQUENCE</scope>
    <source>
        <strain evidence="3">RSA 2281</strain>
    </source>
</reference>
<dbReference type="AlphaFoldDB" id="A0AAD5K4F5"/>
<name>A0AAD5K4F5_9FUNG</name>
<accession>A0AAD5K4F5</accession>
<dbReference type="Proteomes" id="UP001209540">
    <property type="component" value="Unassembled WGS sequence"/>
</dbReference>
<dbReference type="EMBL" id="JAIXMP010000009">
    <property type="protein sequence ID" value="KAI9268332.1"/>
    <property type="molecule type" value="Genomic_DNA"/>
</dbReference>
<feature type="region of interest" description="Disordered" evidence="1">
    <location>
        <begin position="120"/>
        <end position="172"/>
    </location>
</feature>
<protein>
    <submittedName>
        <fullName evidence="3">Uncharacterized protein</fullName>
    </submittedName>
</protein>
<keyword evidence="2" id="KW-0732">Signal</keyword>
<organism evidence="3 4">
    <name type="scientific">Phascolomyces articulosus</name>
    <dbReference type="NCBI Taxonomy" id="60185"/>
    <lineage>
        <taxon>Eukaryota</taxon>
        <taxon>Fungi</taxon>
        <taxon>Fungi incertae sedis</taxon>
        <taxon>Mucoromycota</taxon>
        <taxon>Mucoromycotina</taxon>
        <taxon>Mucoromycetes</taxon>
        <taxon>Mucorales</taxon>
        <taxon>Lichtheimiaceae</taxon>
        <taxon>Phascolomyces</taxon>
    </lineage>
</organism>
<feature type="signal peptide" evidence="2">
    <location>
        <begin position="1"/>
        <end position="22"/>
    </location>
</feature>
<reference evidence="3" key="2">
    <citation type="submission" date="2023-02" db="EMBL/GenBank/DDBJ databases">
        <authorList>
            <consortium name="DOE Joint Genome Institute"/>
            <person name="Mondo S.J."/>
            <person name="Chang Y."/>
            <person name="Wang Y."/>
            <person name="Ahrendt S."/>
            <person name="Andreopoulos W."/>
            <person name="Barry K."/>
            <person name="Beard J."/>
            <person name="Benny G.L."/>
            <person name="Blankenship S."/>
            <person name="Bonito G."/>
            <person name="Cuomo C."/>
            <person name="Desiro A."/>
            <person name="Gervers K.A."/>
            <person name="Hundley H."/>
            <person name="Kuo A."/>
            <person name="LaButti K."/>
            <person name="Lang B.F."/>
            <person name="Lipzen A."/>
            <person name="O'Donnell K."/>
            <person name="Pangilinan J."/>
            <person name="Reynolds N."/>
            <person name="Sandor L."/>
            <person name="Smith M.W."/>
            <person name="Tsang A."/>
            <person name="Grigoriev I.V."/>
            <person name="Stajich J.E."/>
            <person name="Spatafora J.W."/>
        </authorList>
    </citation>
    <scope>NUCLEOTIDE SEQUENCE</scope>
    <source>
        <strain evidence="3">RSA 2281</strain>
    </source>
</reference>
<gene>
    <name evidence="3" type="ORF">BDA99DRAFT_505545</name>
</gene>
<evidence type="ECO:0000256" key="2">
    <source>
        <dbReference type="SAM" id="SignalP"/>
    </source>
</evidence>
<feature type="compositionally biased region" description="Polar residues" evidence="1">
    <location>
        <begin position="123"/>
        <end position="149"/>
    </location>
</feature>
<sequence>MKFSPLIFLAALSSSLSAIVAAGNFETPQPYDTLYAGLSTTVTYDGSHYTDNDTVAIFFDEDRSHLLGYGPAKQGQFTFVVPESAVTPEDRNSSHLLAVFRRNLYLWDVDNVPVKIIMPPPTNVTSSEQQQQDDGTTSSPAAVNETSTPIEIQQQDQEQEGPASIISNDDFV</sequence>
<evidence type="ECO:0000256" key="1">
    <source>
        <dbReference type="SAM" id="MobiDB-lite"/>
    </source>
</evidence>
<feature type="chain" id="PRO_5042015368" evidence="2">
    <location>
        <begin position="23"/>
        <end position="172"/>
    </location>
</feature>